<proteinExistence type="inferred from homology"/>
<dbReference type="EMBL" id="JAAWWK010000005">
    <property type="protein sequence ID" value="NKI18445.1"/>
    <property type="molecule type" value="Genomic_DNA"/>
</dbReference>
<dbReference type="PANTHER" id="PTHR43542:SF1">
    <property type="entry name" value="METHYLTRANSFERASE"/>
    <property type="match status" value="1"/>
</dbReference>
<dbReference type="PROSITE" id="PS00092">
    <property type="entry name" value="N6_MTASE"/>
    <property type="match status" value="1"/>
</dbReference>
<organism evidence="10 11">
    <name type="scientific">Spongiibacter thalassae</name>
    <dbReference type="NCBI Taxonomy" id="2721624"/>
    <lineage>
        <taxon>Bacteria</taxon>
        <taxon>Pseudomonadati</taxon>
        <taxon>Pseudomonadota</taxon>
        <taxon>Gammaproteobacteria</taxon>
        <taxon>Cellvibrionales</taxon>
        <taxon>Spongiibacteraceae</taxon>
        <taxon>Spongiibacter</taxon>
    </lineage>
</organism>
<evidence type="ECO:0000256" key="9">
    <source>
        <dbReference type="SAM" id="MobiDB-lite"/>
    </source>
</evidence>
<dbReference type="EC" id="2.1.1.171" evidence="3 8"/>
<keyword evidence="5 8" id="KW-0489">Methyltransferase</keyword>
<dbReference type="Proteomes" id="UP000765845">
    <property type="component" value="Unassembled WGS sequence"/>
</dbReference>
<accession>A0ABX1GGX0</accession>
<dbReference type="SUPFAM" id="SSF53335">
    <property type="entry name" value="S-adenosyl-L-methionine-dependent methyltransferases"/>
    <property type="match status" value="1"/>
</dbReference>
<evidence type="ECO:0000256" key="1">
    <source>
        <dbReference type="ARBA" id="ARBA00002649"/>
    </source>
</evidence>
<evidence type="ECO:0000256" key="8">
    <source>
        <dbReference type="PIRNR" id="PIRNR004553"/>
    </source>
</evidence>
<dbReference type="NCBIfam" id="TIGR00095">
    <property type="entry name" value="16S rRNA (guanine(966)-N(2))-methyltransferase RsmD"/>
    <property type="match status" value="1"/>
</dbReference>
<keyword evidence="8" id="KW-0698">rRNA processing</keyword>
<dbReference type="RefSeq" id="WP_168450981.1">
    <property type="nucleotide sequence ID" value="NZ_JAAWWK010000005.1"/>
</dbReference>
<dbReference type="InterPro" id="IPR004398">
    <property type="entry name" value="RNA_MeTrfase_RsmD"/>
</dbReference>
<dbReference type="Pfam" id="PF03602">
    <property type="entry name" value="Cons_hypoth95"/>
    <property type="match status" value="1"/>
</dbReference>
<keyword evidence="6 8" id="KW-0808">Transferase</keyword>
<keyword evidence="11" id="KW-1185">Reference proteome</keyword>
<reference evidence="10 11" key="1">
    <citation type="submission" date="2020-04" db="EMBL/GenBank/DDBJ databases">
        <authorList>
            <person name="Yoon J."/>
        </authorList>
    </citation>
    <scope>NUCLEOTIDE SEQUENCE [LARGE SCALE GENOMIC DNA]</scope>
    <source>
        <strain evidence="10 11">KMU-166</strain>
    </source>
</reference>
<keyword evidence="8" id="KW-0949">S-adenosyl-L-methionine</keyword>
<sequence>MPRRPKSPPSPARSTKAPSHHGDGVVRIIGGQWRSRKLHFHSAEGLRPSSDRIRETLFNWLAPTIAGARCLDLFAGSGALGLEALSRGAASCDFVESDSATANQIRRHLDTLLCREGQVHTMTADHYLSRNNIPWDIVFLDPPFGKELLPPAIGGLSPLLRADSLIYIETAKGESVTVPGHWREEKHKTAGQVEYRLYIVGE</sequence>
<dbReference type="InterPro" id="IPR002052">
    <property type="entry name" value="DNA_methylase_N6_adenine_CS"/>
</dbReference>
<dbReference type="GO" id="GO:0052913">
    <property type="term" value="F:16S rRNA (guanine(966)-N(2))-methyltransferase activity"/>
    <property type="evidence" value="ECO:0007669"/>
    <property type="project" value="UniProtKB-EC"/>
</dbReference>
<feature type="region of interest" description="Disordered" evidence="9">
    <location>
        <begin position="1"/>
        <end position="24"/>
    </location>
</feature>
<comment type="caution">
    <text evidence="10">The sequence shown here is derived from an EMBL/GenBank/DDBJ whole genome shotgun (WGS) entry which is preliminary data.</text>
</comment>
<comment type="similarity">
    <text evidence="2 8">Belongs to the methyltransferase superfamily. RsmD family.</text>
</comment>
<gene>
    <name evidence="10" type="primary">rsmD</name>
    <name evidence="10" type="ORF">HCU74_13595</name>
</gene>
<evidence type="ECO:0000313" key="11">
    <source>
        <dbReference type="Proteomes" id="UP000765845"/>
    </source>
</evidence>
<evidence type="ECO:0000256" key="4">
    <source>
        <dbReference type="ARBA" id="ARBA00013682"/>
    </source>
</evidence>
<protein>
    <recommendedName>
        <fullName evidence="4 8">Ribosomal RNA small subunit methyltransferase D</fullName>
        <ecNumber evidence="3 8">2.1.1.171</ecNumber>
    </recommendedName>
</protein>
<comment type="catalytic activity">
    <reaction evidence="7 8">
        <text>guanosine(966) in 16S rRNA + S-adenosyl-L-methionine = N(2)-methylguanosine(966) in 16S rRNA + S-adenosyl-L-homocysteine + H(+)</text>
        <dbReference type="Rhea" id="RHEA:23548"/>
        <dbReference type="Rhea" id="RHEA-COMP:10211"/>
        <dbReference type="Rhea" id="RHEA-COMP:10212"/>
        <dbReference type="ChEBI" id="CHEBI:15378"/>
        <dbReference type="ChEBI" id="CHEBI:57856"/>
        <dbReference type="ChEBI" id="CHEBI:59789"/>
        <dbReference type="ChEBI" id="CHEBI:74269"/>
        <dbReference type="ChEBI" id="CHEBI:74481"/>
        <dbReference type="EC" id="2.1.1.171"/>
    </reaction>
</comment>
<dbReference type="Gene3D" id="3.40.50.150">
    <property type="entry name" value="Vaccinia Virus protein VP39"/>
    <property type="match status" value="1"/>
</dbReference>
<evidence type="ECO:0000256" key="2">
    <source>
        <dbReference type="ARBA" id="ARBA00005269"/>
    </source>
</evidence>
<evidence type="ECO:0000313" key="10">
    <source>
        <dbReference type="EMBL" id="NKI18445.1"/>
    </source>
</evidence>
<evidence type="ECO:0000256" key="5">
    <source>
        <dbReference type="ARBA" id="ARBA00022603"/>
    </source>
</evidence>
<dbReference type="PIRSF" id="PIRSF004553">
    <property type="entry name" value="CHP00095"/>
    <property type="match status" value="1"/>
</dbReference>
<name>A0ABX1GGX0_9GAMM</name>
<evidence type="ECO:0000256" key="7">
    <source>
        <dbReference type="ARBA" id="ARBA00048326"/>
    </source>
</evidence>
<evidence type="ECO:0000256" key="6">
    <source>
        <dbReference type="ARBA" id="ARBA00022679"/>
    </source>
</evidence>
<evidence type="ECO:0000256" key="3">
    <source>
        <dbReference type="ARBA" id="ARBA00012141"/>
    </source>
</evidence>
<dbReference type="PANTHER" id="PTHR43542">
    <property type="entry name" value="METHYLTRANSFERASE"/>
    <property type="match status" value="1"/>
</dbReference>
<dbReference type="InterPro" id="IPR029063">
    <property type="entry name" value="SAM-dependent_MTases_sf"/>
</dbReference>
<dbReference type="CDD" id="cd02440">
    <property type="entry name" value="AdoMet_MTases"/>
    <property type="match status" value="1"/>
</dbReference>
<comment type="function">
    <text evidence="1 8">Specifically methylates the guanine in position 966 of 16S rRNA in the assembled 30S particle.</text>
</comment>